<comment type="similarity">
    <text evidence="11">Belongs to the RNase HII family.</text>
</comment>
<comment type="function">
    <text evidence="3 11">Endonuclease that specifically degrades the RNA of RNA-DNA hybrids.</text>
</comment>
<evidence type="ECO:0000256" key="8">
    <source>
        <dbReference type="ARBA" id="ARBA00022759"/>
    </source>
</evidence>
<dbReference type="PANTHER" id="PTHR10954:SF18">
    <property type="entry name" value="RIBONUCLEASE HII"/>
    <property type="match status" value="1"/>
</dbReference>
<keyword evidence="8 10" id="KW-0255">Endonuclease</keyword>
<dbReference type="InterPro" id="IPR012337">
    <property type="entry name" value="RNaseH-like_sf"/>
</dbReference>
<dbReference type="InterPro" id="IPR001352">
    <property type="entry name" value="RNase_HII/HIII"/>
</dbReference>
<evidence type="ECO:0000256" key="1">
    <source>
        <dbReference type="ARBA" id="ARBA00000077"/>
    </source>
</evidence>
<comment type="cofactor">
    <cofactor evidence="2">
        <name>Mg(2+)</name>
        <dbReference type="ChEBI" id="CHEBI:18420"/>
    </cofactor>
</comment>
<dbReference type="GO" id="GO:0043137">
    <property type="term" value="P:DNA replication, removal of RNA primer"/>
    <property type="evidence" value="ECO:0007669"/>
    <property type="project" value="TreeGrafter"/>
</dbReference>
<dbReference type="GO" id="GO:0003723">
    <property type="term" value="F:RNA binding"/>
    <property type="evidence" value="ECO:0007669"/>
    <property type="project" value="UniProtKB-UniRule"/>
</dbReference>
<sequence>MSVITPRLTVERRLLREHPIVIACDEVGRGALAGPVAVGAAAIGAAGVRRRIPEGLRDSKLVAAHHRHAVAARAAAWADASAVGWASSAEIDEVGIMRALGLAALRALADLRAQGCVPDEAIVILDGNHDYITAAGGTNLRVQPIVKADRDCASAAAASVVAKVARDDLMMRLHDEHPVYLWERNKGYASLEHRSAIRSHGLSPHHRASWAIADAPTLF</sequence>
<feature type="binding site" evidence="10">
    <location>
        <position position="25"/>
    </location>
    <ligand>
        <name>a divalent metal cation</name>
        <dbReference type="ChEBI" id="CHEBI:60240"/>
    </ligand>
</feature>
<dbReference type="InterPro" id="IPR024567">
    <property type="entry name" value="RNase_HII/HIII_dom"/>
</dbReference>
<feature type="binding site" evidence="10">
    <location>
        <position position="126"/>
    </location>
    <ligand>
        <name>a divalent metal cation</name>
        <dbReference type="ChEBI" id="CHEBI:60240"/>
    </ligand>
</feature>
<dbReference type="GO" id="GO:0032299">
    <property type="term" value="C:ribonuclease H2 complex"/>
    <property type="evidence" value="ECO:0007669"/>
    <property type="project" value="TreeGrafter"/>
</dbReference>
<dbReference type="EC" id="3.1.26.4" evidence="11"/>
<comment type="caution">
    <text evidence="13">The sequence shown here is derived from an EMBL/GenBank/DDBJ whole genome shotgun (WGS) entry which is preliminary data.</text>
</comment>
<dbReference type="GO" id="GO:0005737">
    <property type="term" value="C:cytoplasm"/>
    <property type="evidence" value="ECO:0007669"/>
    <property type="project" value="UniProtKB-SubCell"/>
</dbReference>
<dbReference type="RefSeq" id="WP_039416880.1">
    <property type="nucleotide sequence ID" value="NZ_JWSZ01000020.1"/>
</dbReference>
<feature type="domain" description="RNase H type-2" evidence="12">
    <location>
        <begin position="19"/>
        <end position="219"/>
    </location>
</feature>
<evidence type="ECO:0000313" key="14">
    <source>
        <dbReference type="Proteomes" id="UP000031202"/>
    </source>
</evidence>
<feature type="binding site" evidence="10">
    <location>
        <position position="26"/>
    </location>
    <ligand>
        <name>a divalent metal cation</name>
        <dbReference type="ChEBI" id="CHEBI:60240"/>
    </ligand>
</feature>
<dbReference type="AlphaFoldDB" id="A0A0B4CVM5"/>
<name>A0A0B4CVM5_9MICO</name>
<evidence type="ECO:0000256" key="6">
    <source>
        <dbReference type="ARBA" id="ARBA00022722"/>
    </source>
</evidence>
<dbReference type="Proteomes" id="UP000031202">
    <property type="component" value="Unassembled WGS sequence"/>
</dbReference>
<evidence type="ECO:0000256" key="7">
    <source>
        <dbReference type="ARBA" id="ARBA00022723"/>
    </source>
</evidence>
<evidence type="ECO:0000256" key="4">
    <source>
        <dbReference type="ARBA" id="ARBA00004496"/>
    </source>
</evidence>
<dbReference type="PANTHER" id="PTHR10954">
    <property type="entry name" value="RIBONUCLEASE H2 SUBUNIT A"/>
    <property type="match status" value="1"/>
</dbReference>
<gene>
    <name evidence="13" type="ORF">RM52_13570</name>
</gene>
<evidence type="ECO:0000256" key="10">
    <source>
        <dbReference type="PROSITE-ProRule" id="PRU01319"/>
    </source>
</evidence>
<evidence type="ECO:0000259" key="12">
    <source>
        <dbReference type="PROSITE" id="PS51975"/>
    </source>
</evidence>
<keyword evidence="6 10" id="KW-0540">Nuclease</keyword>
<comment type="subcellular location">
    <subcellularLocation>
        <location evidence="4">Cytoplasm</location>
    </subcellularLocation>
</comment>
<keyword evidence="5" id="KW-0963">Cytoplasm</keyword>
<dbReference type="EMBL" id="JWSZ01000020">
    <property type="protein sequence ID" value="KIC56150.1"/>
    <property type="molecule type" value="Genomic_DNA"/>
</dbReference>
<dbReference type="NCBIfam" id="NF000595">
    <property type="entry name" value="PRK00015.1-3"/>
    <property type="match status" value="1"/>
</dbReference>
<dbReference type="GO" id="GO:0004523">
    <property type="term" value="F:RNA-DNA hybrid ribonuclease activity"/>
    <property type="evidence" value="ECO:0007669"/>
    <property type="project" value="UniProtKB-UniRule"/>
</dbReference>
<dbReference type="SUPFAM" id="SSF53098">
    <property type="entry name" value="Ribonuclease H-like"/>
    <property type="match status" value="1"/>
</dbReference>
<dbReference type="Pfam" id="PF01351">
    <property type="entry name" value="RNase_HII"/>
    <property type="match status" value="1"/>
</dbReference>
<evidence type="ECO:0000256" key="11">
    <source>
        <dbReference type="RuleBase" id="RU003515"/>
    </source>
</evidence>
<comment type="cofactor">
    <cofactor evidence="10">
        <name>Mn(2+)</name>
        <dbReference type="ChEBI" id="CHEBI:29035"/>
    </cofactor>
    <cofactor evidence="10">
        <name>Mg(2+)</name>
        <dbReference type="ChEBI" id="CHEBI:18420"/>
    </cofactor>
    <text evidence="10">Manganese or magnesium. Binds 1 divalent metal ion per monomer in the absence of substrate. May bind a second metal ion after substrate binding.</text>
</comment>
<evidence type="ECO:0000313" key="13">
    <source>
        <dbReference type="EMBL" id="KIC56150.1"/>
    </source>
</evidence>
<dbReference type="GO" id="GO:0046872">
    <property type="term" value="F:metal ion binding"/>
    <property type="evidence" value="ECO:0007669"/>
    <property type="project" value="UniProtKB-KW"/>
</dbReference>
<comment type="catalytic activity">
    <reaction evidence="1 10 11">
        <text>Endonucleolytic cleavage to 5'-phosphomonoester.</text>
        <dbReference type="EC" id="3.1.26.4"/>
    </reaction>
</comment>
<accession>A0A0B4CVM5</accession>
<protein>
    <recommendedName>
        <fullName evidence="11">Ribonuclease</fullName>
        <ecNumber evidence="11">3.1.26.4</ecNumber>
    </recommendedName>
</protein>
<evidence type="ECO:0000256" key="9">
    <source>
        <dbReference type="ARBA" id="ARBA00022801"/>
    </source>
</evidence>
<organism evidence="13 14">
    <name type="scientific">Microbacterium hominis</name>
    <dbReference type="NCBI Taxonomy" id="162426"/>
    <lineage>
        <taxon>Bacteria</taxon>
        <taxon>Bacillati</taxon>
        <taxon>Actinomycetota</taxon>
        <taxon>Actinomycetes</taxon>
        <taxon>Micrococcales</taxon>
        <taxon>Microbacteriaceae</taxon>
        <taxon>Microbacterium</taxon>
    </lineage>
</organism>
<evidence type="ECO:0000256" key="5">
    <source>
        <dbReference type="ARBA" id="ARBA00022490"/>
    </source>
</evidence>
<evidence type="ECO:0000256" key="2">
    <source>
        <dbReference type="ARBA" id="ARBA00001946"/>
    </source>
</evidence>
<dbReference type="Gene3D" id="3.30.420.10">
    <property type="entry name" value="Ribonuclease H-like superfamily/Ribonuclease H"/>
    <property type="match status" value="1"/>
</dbReference>
<dbReference type="GO" id="GO:0006298">
    <property type="term" value="P:mismatch repair"/>
    <property type="evidence" value="ECO:0007669"/>
    <property type="project" value="TreeGrafter"/>
</dbReference>
<reference evidence="13 14" key="1">
    <citation type="submission" date="2014-12" db="EMBL/GenBank/DDBJ databases">
        <title>Genome sequencing of Microbacterium hominis TPW29.</title>
        <authorList>
            <person name="Tan P.W."/>
            <person name="Chan K.-G."/>
        </authorList>
    </citation>
    <scope>NUCLEOTIDE SEQUENCE [LARGE SCALE GENOMIC DNA]</scope>
    <source>
        <strain evidence="13 14">TPW29</strain>
    </source>
</reference>
<proteinExistence type="inferred from homology"/>
<dbReference type="PROSITE" id="PS51975">
    <property type="entry name" value="RNASE_H_2"/>
    <property type="match status" value="1"/>
</dbReference>
<keyword evidence="9 10" id="KW-0378">Hydrolase</keyword>
<dbReference type="InterPro" id="IPR036397">
    <property type="entry name" value="RNaseH_sf"/>
</dbReference>
<keyword evidence="7 10" id="KW-0479">Metal-binding</keyword>
<evidence type="ECO:0000256" key="3">
    <source>
        <dbReference type="ARBA" id="ARBA00004065"/>
    </source>
</evidence>